<dbReference type="EMBL" id="LUFC02000245">
    <property type="protein sequence ID" value="KAF4499645.1"/>
    <property type="molecule type" value="Genomic_DNA"/>
</dbReference>
<evidence type="ECO:0000256" key="2">
    <source>
        <dbReference type="SAM" id="MobiDB-lite"/>
    </source>
</evidence>
<evidence type="ECO:0000313" key="3">
    <source>
        <dbReference type="EMBL" id="KAF4499645.1"/>
    </source>
</evidence>
<keyword evidence="1" id="KW-0175">Coiled coil</keyword>
<protein>
    <submittedName>
        <fullName evidence="3">Uncharacterized protein</fullName>
    </submittedName>
</protein>
<dbReference type="AlphaFoldDB" id="A0A9P5BFP1"/>
<name>A0A9P5BFP1_9HYPO</name>
<organism evidence="3 4">
    <name type="scientific">Fusarium agapanthi</name>
    <dbReference type="NCBI Taxonomy" id="1803897"/>
    <lineage>
        <taxon>Eukaryota</taxon>
        <taxon>Fungi</taxon>
        <taxon>Dikarya</taxon>
        <taxon>Ascomycota</taxon>
        <taxon>Pezizomycotina</taxon>
        <taxon>Sordariomycetes</taxon>
        <taxon>Hypocreomycetidae</taxon>
        <taxon>Hypocreales</taxon>
        <taxon>Nectriaceae</taxon>
        <taxon>Fusarium</taxon>
        <taxon>Fusarium fujikuroi species complex</taxon>
    </lineage>
</organism>
<comment type="caution">
    <text evidence="3">The sequence shown here is derived from an EMBL/GenBank/DDBJ whole genome shotgun (WGS) entry which is preliminary data.</text>
</comment>
<accession>A0A9P5BFP1</accession>
<reference evidence="3" key="1">
    <citation type="submission" date="2020-01" db="EMBL/GenBank/DDBJ databases">
        <title>Identification and distribution of gene clusters putatively required for synthesis of sphingolipid metabolism inhibitors in phylogenetically diverse species of the filamentous fungus Fusarium.</title>
        <authorList>
            <person name="Kim H.-S."/>
            <person name="Busman M."/>
            <person name="Brown D.W."/>
            <person name="Divon H."/>
            <person name="Uhlig S."/>
            <person name="Proctor R.H."/>
        </authorList>
    </citation>
    <scope>NUCLEOTIDE SEQUENCE</scope>
    <source>
        <strain evidence="3">NRRL 31653</strain>
    </source>
</reference>
<sequence>MGREEMQARLKELETEKSVLEWALEASLHEKDVDTDDEDNKSNYLSTYTMAEYPASEHAGDDALVHVYPTDPISDTESSISLHSDQSVCSDASAMARIKFTPTMQVHKAVQSEPASYRYDGTGMSEDGWEDEETICGSTIDVGKEEEASEDTNATDPKSPLNITNPHPTLSISTEFLQKAIFDSRKPGSPFIRSLLHREPVDGKADEYTDWKWVPFLVFGAAAELVPTNIAEGDIEMICMEDTKFTNMIQDNKDMFKEPGSLAAKSVLPEELKPTFNGPESWGFRVLVWRLHSSEKTVYMEREGHPIPGKAGTLPWDEADAKN</sequence>
<dbReference type="OrthoDB" id="5088027at2759"/>
<keyword evidence="4" id="KW-1185">Reference proteome</keyword>
<dbReference type="Proteomes" id="UP000737391">
    <property type="component" value="Unassembled WGS sequence"/>
</dbReference>
<feature type="coiled-coil region" evidence="1">
    <location>
        <begin position="3"/>
        <end position="30"/>
    </location>
</feature>
<proteinExistence type="predicted"/>
<feature type="compositionally biased region" description="Polar residues" evidence="2">
    <location>
        <begin position="151"/>
        <end position="167"/>
    </location>
</feature>
<feature type="region of interest" description="Disordered" evidence="2">
    <location>
        <begin position="144"/>
        <end position="167"/>
    </location>
</feature>
<evidence type="ECO:0000256" key="1">
    <source>
        <dbReference type="SAM" id="Coils"/>
    </source>
</evidence>
<evidence type="ECO:0000313" key="4">
    <source>
        <dbReference type="Proteomes" id="UP000737391"/>
    </source>
</evidence>
<gene>
    <name evidence="3" type="ORF">FAGAP_4195</name>
</gene>